<evidence type="ECO:0000259" key="7">
    <source>
        <dbReference type="Pfam" id="PF02016"/>
    </source>
</evidence>
<evidence type="ECO:0000313" key="10">
    <source>
        <dbReference type="Proteomes" id="UP000194903"/>
    </source>
</evidence>
<feature type="active site" description="Charge relay system" evidence="6">
    <location>
        <position position="266"/>
    </location>
</feature>
<dbReference type="GO" id="GO:0006508">
    <property type="term" value="P:proteolysis"/>
    <property type="evidence" value="ECO:0007669"/>
    <property type="project" value="UniProtKB-KW"/>
</dbReference>
<evidence type="ECO:0000259" key="8">
    <source>
        <dbReference type="Pfam" id="PF17676"/>
    </source>
</evidence>
<keyword evidence="10" id="KW-1185">Reference proteome</keyword>
<accession>A0A252F7E0</accession>
<dbReference type="Gene3D" id="3.50.30.60">
    <property type="entry name" value="LD-carboxypeptidase A C-terminal domain-like"/>
    <property type="match status" value="1"/>
</dbReference>
<dbReference type="Pfam" id="PF17676">
    <property type="entry name" value="Peptidase_S66C"/>
    <property type="match status" value="1"/>
</dbReference>
<dbReference type="RefSeq" id="WP_087017787.1">
    <property type="nucleotide sequence ID" value="NZ_CP178353.1"/>
</dbReference>
<evidence type="ECO:0000256" key="2">
    <source>
        <dbReference type="ARBA" id="ARBA00022645"/>
    </source>
</evidence>
<keyword evidence="3" id="KW-0645">Protease</keyword>
<keyword evidence="2" id="KW-0121">Carboxypeptidase</keyword>
<dbReference type="SUPFAM" id="SSF141986">
    <property type="entry name" value="LD-carboxypeptidase A C-terminal domain-like"/>
    <property type="match status" value="1"/>
</dbReference>
<dbReference type="GO" id="GO:0008236">
    <property type="term" value="F:serine-type peptidase activity"/>
    <property type="evidence" value="ECO:0007669"/>
    <property type="project" value="UniProtKB-KW"/>
</dbReference>
<dbReference type="OrthoDB" id="9807329at2"/>
<sequence length="283" mass="30856">MERQSCCGQHAPLAGIQTAGLVCCSNGLPASAAAELERLQRVLADCGIETVCSPYLYAKDGVRSGSAVQRAERLMAFYNDPEIDAIFDVSGGDIANEILPYLDFAAIAKAKNRRGEPKQLWGYSDLTVLLNAVYAETGNPGVLYQMRYFTPERADTLFSFRYSFVQGNEMSGIVAGGNIRCLLKLAGTKFFPDLRGKLLLLEARSGLQPQMIAFLSQMQQMGIFEQISGILLGTFTQLEREGQRIEPLVQQFAGQLPIAKTEDIGHAADASAIVIGTYMHLSD</sequence>
<dbReference type="Gene3D" id="3.40.50.10740">
    <property type="entry name" value="Class I glutamine amidotransferase-like"/>
    <property type="match status" value="1"/>
</dbReference>
<evidence type="ECO:0000256" key="6">
    <source>
        <dbReference type="PIRSR" id="PIRSR028757-1"/>
    </source>
</evidence>
<name>A0A252F7E0_9FIRM</name>
<dbReference type="InterPro" id="IPR027478">
    <property type="entry name" value="LdcA_N"/>
</dbReference>
<feature type="active site" description="Nucleophile" evidence="6">
    <location>
        <position position="124"/>
    </location>
</feature>
<comment type="similarity">
    <text evidence="1">Belongs to the peptidase S66 family.</text>
</comment>
<keyword evidence="5" id="KW-0720">Serine protease</keyword>
<dbReference type="PIRSF" id="PIRSF028757">
    <property type="entry name" value="LD-carboxypeptidase"/>
    <property type="match status" value="1"/>
</dbReference>
<dbReference type="InterPro" id="IPR040921">
    <property type="entry name" value="Peptidase_S66C"/>
</dbReference>
<dbReference type="EMBL" id="NHOC01000002">
    <property type="protein sequence ID" value="OUM21642.1"/>
    <property type="molecule type" value="Genomic_DNA"/>
</dbReference>
<gene>
    <name evidence="9" type="ORF">CBW42_02495</name>
</gene>
<organism evidence="9 10">
    <name type="scientific">Butyricicoccus porcorum</name>
    <dbReference type="NCBI Taxonomy" id="1945634"/>
    <lineage>
        <taxon>Bacteria</taxon>
        <taxon>Bacillati</taxon>
        <taxon>Bacillota</taxon>
        <taxon>Clostridia</taxon>
        <taxon>Eubacteriales</taxon>
        <taxon>Butyricicoccaceae</taxon>
        <taxon>Butyricicoccus</taxon>
    </lineage>
</organism>
<dbReference type="InterPro" id="IPR003507">
    <property type="entry name" value="S66_fam"/>
</dbReference>
<keyword evidence="4" id="KW-0378">Hydrolase</keyword>
<evidence type="ECO:0000256" key="4">
    <source>
        <dbReference type="ARBA" id="ARBA00022801"/>
    </source>
</evidence>
<dbReference type="PANTHER" id="PTHR30237">
    <property type="entry name" value="MURAMOYLTETRAPEPTIDE CARBOXYPEPTIDASE"/>
    <property type="match status" value="1"/>
</dbReference>
<protein>
    <recommendedName>
        <fullName evidence="11">LD-carboxypeptidase</fullName>
    </recommendedName>
</protein>
<dbReference type="InterPro" id="IPR040449">
    <property type="entry name" value="Peptidase_S66_N"/>
</dbReference>
<evidence type="ECO:0000313" key="9">
    <source>
        <dbReference type="EMBL" id="OUM21642.1"/>
    </source>
</evidence>
<evidence type="ECO:0008006" key="11">
    <source>
        <dbReference type="Google" id="ProtNLM"/>
    </source>
</evidence>
<feature type="domain" description="LD-carboxypeptidase C-terminal" evidence="8">
    <location>
        <begin position="171"/>
        <end position="281"/>
    </location>
</feature>
<reference evidence="9 10" key="1">
    <citation type="submission" date="2017-05" db="EMBL/GenBank/DDBJ databases">
        <title>Butyricicoccus porcorum sp. nov. a butyrate-producing bacterium from the swine intestinal tract.</title>
        <authorList>
            <person name="Trachsel J."/>
            <person name="Humphrey S."/>
            <person name="Allen H.K."/>
        </authorList>
    </citation>
    <scope>NUCLEOTIDE SEQUENCE [LARGE SCALE GENOMIC DNA]</scope>
    <source>
        <strain evidence="9">BB10</strain>
    </source>
</reference>
<evidence type="ECO:0000256" key="3">
    <source>
        <dbReference type="ARBA" id="ARBA00022670"/>
    </source>
</evidence>
<evidence type="ECO:0000256" key="5">
    <source>
        <dbReference type="ARBA" id="ARBA00022825"/>
    </source>
</evidence>
<dbReference type="PANTHER" id="PTHR30237:SF2">
    <property type="entry name" value="MUREIN TETRAPEPTIDE CARBOXYPEPTIDASE"/>
    <property type="match status" value="1"/>
</dbReference>
<feature type="domain" description="LD-carboxypeptidase N-terminal" evidence="7">
    <location>
        <begin position="20"/>
        <end position="140"/>
    </location>
</feature>
<proteinExistence type="inferred from homology"/>
<dbReference type="Proteomes" id="UP000194903">
    <property type="component" value="Unassembled WGS sequence"/>
</dbReference>
<dbReference type="AlphaFoldDB" id="A0A252F7E0"/>
<dbReference type="Pfam" id="PF02016">
    <property type="entry name" value="Peptidase_S66"/>
    <property type="match status" value="1"/>
</dbReference>
<feature type="active site" description="Charge relay system" evidence="6">
    <location>
        <position position="202"/>
    </location>
</feature>
<dbReference type="GO" id="GO:0004180">
    <property type="term" value="F:carboxypeptidase activity"/>
    <property type="evidence" value="ECO:0007669"/>
    <property type="project" value="UniProtKB-KW"/>
</dbReference>
<dbReference type="InterPro" id="IPR029062">
    <property type="entry name" value="Class_I_gatase-like"/>
</dbReference>
<evidence type="ECO:0000256" key="1">
    <source>
        <dbReference type="ARBA" id="ARBA00010233"/>
    </source>
</evidence>
<dbReference type="InterPro" id="IPR027461">
    <property type="entry name" value="Carboxypeptidase_A_C_sf"/>
</dbReference>
<dbReference type="SUPFAM" id="SSF52317">
    <property type="entry name" value="Class I glutamine amidotransferase-like"/>
    <property type="match status" value="1"/>
</dbReference>
<comment type="caution">
    <text evidence="9">The sequence shown here is derived from an EMBL/GenBank/DDBJ whole genome shotgun (WGS) entry which is preliminary data.</text>
</comment>